<gene>
    <name evidence="2" type="ORF">FHR38_002378</name>
</gene>
<protein>
    <submittedName>
        <fullName evidence="2">Putative N-acetyltransferase YhbS</fullName>
    </submittedName>
</protein>
<dbReference type="SUPFAM" id="SSF55729">
    <property type="entry name" value="Acyl-CoA N-acyltransferases (Nat)"/>
    <property type="match status" value="1"/>
</dbReference>
<dbReference type="GO" id="GO:0034069">
    <property type="term" value="F:aminoglycoside N-acetyltransferase activity"/>
    <property type="evidence" value="ECO:0007669"/>
    <property type="project" value="TreeGrafter"/>
</dbReference>
<dbReference type="EMBL" id="JACHJW010000001">
    <property type="protein sequence ID" value="MBB4958645.1"/>
    <property type="molecule type" value="Genomic_DNA"/>
</dbReference>
<feature type="domain" description="N-acetyltransferase" evidence="1">
    <location>
        <begin position="1"/>
        <end position="154"/>
    </location>
</feature>
<dbReference type="InterPro" id="IPR051554">
    <property type="entry name" value="Acetyltransferase_Eis"/>
</dbReference>
<organism evidence="2 3">
    <name type="scientific">Micromonospora polyrhachis</name>
    <dbReference type="NCBI Taxonomy" id="1282883"/>
    <lineage>
        <taxon>Bacteria</taxon>
        <taxon>Bacillati</taxon>
        <taxon>Actinomycetota</taxon>
        <taxon>Actinomycetes</taxon>
        <taxon>Micromonosporales</taxon>
        <taxon>Micromonosporaceae</taxon>
        <taxon>Micromonospora</taxon>
    </lineage>
</organism>
<dbReference type="PANTHER" id="PTHR37817:SF1">
    <property type="entry name" value="N-ACETYLTRANSFERASE EIS"/>
    <property type="match status" value="1"/>
</dbReference>
<evidence type="ECO:0000259" key="1">
    <source>
        <dbReference type="PROSITE" id="PS51186"/>
    </source>
</evidence>
<dbReference type="PANTHER" id="PTHR37817">
    <property type="entry name" value="N-ACETYLTRANSFERASE EIS"/>
    <property type="match status" value="1"/>
</dbReference>
<dbReference type="AlphaFoldDB" id="A0A7W7SPM8"/>
<comment type="caution">
    <text evidence="2">The sequence shown here is derived from an EMBL/GenBank/DDBJ whole genome shotgun (WGS) entry which is preliminary data.</text>
</comment>
<dbReference type="InterPro" id="IPR016181">
    <property type="entry name" value="Acyl_CoA_acyltransferase"/>
</dbReference>
<accession>A0A7W7SPM8</accession>
<sequence length="396" mass="42885">MDIRQVTGEERLTTALPLQAYAFEQSPSGPGREEEFRRYLPYVDGNVTLVAADGDRPVATVSAIPMRQNLRGSVQPMAGVAGVATHPLGRRQGHVRALLHRLLGEMRDTGHSISALYPFRPSFYERFGYVGLPAARTATFAPADLGSLLRVQLPGEVTLHRIGERYGSYRDLTHRLLGERHGFAVPPEFRAVRQRDEDKDWLAVAEVDGAVVGAVRYRIDDHGGKLTGGDLLTTGPLGRALLLRFFAYHVDQVAEISVRVSADETPELWATDFAVHVQRQVVYPTGGAPMARVLSLEALAGLTVGSGRLTVEVVDDPFVAGSYLLDGADGKLEVVRGLEPSLPSATLTGAGLSGLVYGVLDPADVAIRGFGTVDRSAEAELRALFPRCTPYLFAEF</sequence>
<keyword evidence="3" id="KW-1185">Reference proteome</keyword>
<dbReference type="RefSeq" id="WP_184534705.1">
    <property type="nucleotide sequence ID" value="NZ_JACHJW010000001.1"/>
</dbReference>
<dbReference type="CDD" id="cd04301">
    <property type="entry name" value="NAT_SF"/>
    <property type="match status" value="1"/>
</dbReference>
<dbReference type="InterPro" id="IPR000182">
    <property type="entry name" value="GNAT_dom"/>
</dbReference>
<proteinExistence type="predicted"/>
<evidence type="ECO:0000313" key="2">
    <source>
        <dbReference type="EMBL" id="MBB4958645.1"/>
    </source>
</evidence>
<dbReference type="Proteomes" id="UP000578819">
    <property type="component" value="Unassembled WGS sequence"/>
</dbReference>
<evidence type="ECO:0000313" key="3">
    <source>
        <dbReference type="Proteomes" id="UP000578819"/>
    </source>
</evidence>
<dbReference type="Pfam" id="PF13527">
    <property type="entry name" value="Acetyltransf_9"/>
    <property type="match status" value="1"/>
</dbReference>
<dbReference type="Gene3D" id="3.40.630.30">
    <property type="match status" value="2"/>
</dbReference>
<keyword evidence="2" id="KW-0808">Transferase</keyword>
<name>A0A7W7SPM8_9ACTN</name>
<dbReference type="PROSITE" id="PS51186">
    <property type="entry name" value="GNAT"/>
    <property type="match status" value="1"/>
</dbReference>
<dbReference type="GO" id="GO:0030649">
    <property type="term" value="P:aminoglycoside antibiotic catabolic process"/>
    <property type="evidence" value="ECO:0007669"/>
    <property type="project" value="TreeGrafter"/>
</dbReference>
<reference evidence="2 3" key="1">
    <citation type="submission" date="2020-08" db="EMBL/GenBank/DDBJ databases">
        <title>Sequencing the genomes of 1000 actinobacteria strains.</title>
        <authorList>
            <person name="Klenk H.-P."/>
        </authorList>
    </citation>
    <scope>NUCLEOTIDE SEQUENCE [LARGE SCALE GENOMIC DNA]</scope>
    <source>
        <strain evidence="2 3">DSM 45886</strain>
    </source>
</reference>